<accession>R7UYS9</accession>
<dbReference type="InterPro" id="IPR002138">
    <property type="entry name" value="Pept_C14_p10"/>
</dbReference>
<sequence>GVCLIINNEIFSKDPNDHFSRHMENRKGTSVDCQRLKNVFKNLKFIVKINDNLTDVEIVSKLKKYGQRVDHRSYDCFVCCLLTHGKEGKIFGSNGKSVYIKTIMDFFTAESSKTLQGKPKIFFVNACQGKEIQRVTQVETDSVGRNPNRETIPNGTDFLVGFATVPGFACFRSKADGSWYIQCLCEVLTEFAQSEDLLGILTEVNKRVSKHTYDDLAQCPAPSYSLRKKMYFCDRTLIDRTTKT</sequence>
<dbReference type="InterPro" id="IPR015917">
    <property type="entry name" value="Pept_C14A"/>
</dbReference>
<dbReference type="PRINTS" id="PR00376">
    <property type="entry name" value="IL1BCENZYME"/>
</dbReference>
<dbReference type="Gene3D" id="3.40.50.1460">
    <property type="match status" value="1"/>
</dbReference>
<feature type="domain" description="Caspase family p20" evidence="5">
    <location>
        <begin position="1"/>
        <end position="131"/>
    </location>
</feature>
<reference evidence="6 8" key="2">
    <citation type="journal article" date="2013" name="Nature">
        <title>Insights into bilaterian evolution from three spiralian genomes.</title>
        <authorList>
            <person name="Simakov O."/>
            <person name="Marletaz F."/>
            <person name="Cho S.J."/>
            <person name="Edsinger-Gonzales E."/>
            <person name="Havlak P."/>
            <person name="Hellsten U."/>
            <person name="Kuo D.H."/>
            <person name="Larsson T."/>
            <person name="Lv J."/>
            <person name="Arendt D."/>
            <person name="Savage R."/>
            <person name="Osoegawa K."/>
            <person name="de Jong P."/>
            <person name="Grimwood J."/>
            <person name="Chapman J.A."/>
            <person name="Shapiro H."/>
            <person name="Aerts A."/>
            <person name="Otillar R.P."/>
            <person name="Terry A.Y."/>
            <person name="Boore J.L."/>
            <person name="Grigoriev I.V."/>
            <person name="Lindberg D.R."/>
            <person name="Seaver E.C."/>
            <person name="Weisblat D.A."/>
            <person name="Putnam N.H."/>
            <person name="Rokhsar D.S."/>
        </authorList>
    </citation>
    <scope>NUCLEOTIDE SEQUENCE</scope>
    <source>
        <strain evidence="6 8">I ESC-2004</strain>
    </source>
</reference>
<dbReference type="InterPro" id="IPR011600">
    <property type="entry name" value="Pept_C14_caspase"/>
</dbReference>
<proteinExistence type="inferred from homology"/>
<evidence type="ECO:0000259" key="5">
    <source>
        <dbReference type="PROSITE" id="PS50208"/>
    </source>
</evidence>
<evidence type="ECO:0000313" key="6">
    <source>
        <dbReference type="EMBL" id="ELU11723.1"/>
    </source>
</evidence>
<evidence type="ECO:0000259" key="4">
    <source>
        <dbReference type="PROSITE" id="PS50207"/>
    </source>
</evidence>
<dbReference type="PANTHER" id="PTHR48169:SF7">
    <property type="entry name" value="CASPASE 10"/>
    <property type="match status" value="1"/>
</dbReference>
<protein>
    <recommendedName>
        <fullName evidence="9">Caspase family p20 domain-containing protein</fullName>
    </recommendedName>
</protein>
<reference evidence="7" key="3">
    <citation type="submission" date="2015-06" db="UniProtKB">
        <authorList>
            <consortium name="EnsemblMetazoa"/>
        </authorList>
    </citation>
    <scope>IDENTIFICATION</scope>
</reference>
<dbReference type="SUPFAM" id="SSF52129">
    <property type="entry name" value="Caspase-like"/>
    <property type="match status" value="1"/>
</dbReference>
<evidence type="ECO:0000256" key="2">
    <source>
        <dbReference type="ARBA" id="ARBA00022703"/>
    </source>
</evidence>
<dbReference type="STRING" id="283909.R7UYS9"/>
<dbReference type="PROSITE" id="PS50208">
    <property type="entry name" value="CASPASE_P20"/>
    <property type="match status" value="1"/>
</dbReference>
<dbReference type="GO" id="GO:0006915">
    <property type="term" value="P:apoptotic process"/>
    <property type="evidence" value="ECO:0007669"/>
    <property type="project" value="UniProtKB-KW"/>
</dbReference>
<keyword evidence="8" id="KW-1185">Reference proteome</keyword>
<name>R7UYS9_CAPTE</name>
<evidence type="ECO:0000256" key="3">
    <source>
        <dbReference type="RuleBase" id="RU003971"/>
    </source>
</evidence>
<dbReference type="CDD" id="cd00032">
    <property type="entry name" value="CASc"/>
    <property type="match status" value="1"/>
</dbReference>
<keyword evidence="2" id="KW-0053">Apoptosis</keyword>
<evidence type="ECO:0008006" key="9">
    <source>
        <dbReference type="Google" id="ProtNLM"/>
    </source>
</evidence>
<dbReference type="HOGENOM" id="CLU_036904_2_1_1"/>
<reference evidence="8" key="1">
    <citation type="submission" date="2012-12" db="EMBL/GenBank/DDBJ databases">
        <authorList>
            <person name="Hellsten U."/>
            <person name="Grimwood J."/>
            <person name="Chapman J.A."/>
            <person name="Shapiro H."/>
            <person name="Aerts A."/>
            <person name="Otillar R.P."/>
            <person name="Terry A.Y."/>
            <person name="Boore J.L."/>
            <person name="Simakov O."/>
            <person name="Marletaz F."/>
            <person name="Cho S.-J."/>
            <person name="Edsinger-Gonzales E."/>
            <person name="Havlak P."/>
            <person name="Kuo D.-H."/>
            <person name="Larsson T."/>
            <person name="Lv J."/>
            <person name="Arendt D."/>
            <person name="Savage R."/>
            <person name="Osoegawa K."/>
            <person name="de Jong P."/>
            <person name="Lindberg D.R."/>
            <person name="Seaver E.C."/>
            <person name="Weisblat D.A."/>
            <person name="Putnam N.H."/>
            <person name="Grigoriev I.V."/>
            <person name="Rokhsar D.S."/>
        </authorList>
    </citation>
    <scope>NUCLEOTIDE SEQUENCE</scope>
    <source>
        <strain evidence="8">I ESC-2004</strain>
    </source>
</reference>
<dbReference type="PROSITE" id="PS50207">
    <property type="entry name" value="CASPASE_P10"/>
    <property type="match status" value="1"/>
</dbReference>
<evidence type="ECO:0000313" key="7">
    <source>
        <dbReference type="EnsemblMetazoa" id="CapteP112689"/>
    </source>
</evidence>
<dbReference type="PANTHER" id="PTHR48169">
    <property type="entry name" value="DED DOMAIN-CONTAINING PROTEIN"/>
    <property type="match status" value="1"/>
</dbReference>
<gene>
    <name evidence="6" type="ORF">CAPTEDRAFT_112689</name>
</gene>
<dbReference type="InterPro" id="IPR001309">
    <property type="entry name" value="Pept_C14_p20"/>
</dbReference>
<dbReference type="OMA" id="ESFNRIC"/>
<dbReference type="PROSITE" id="PS01121">
    <property type="entry name" value="CASPASE_HIS"/>
    <property type="match status" value="1"/>
</dbReference>
<dbReference type="Proteomes" id="UP000014760">
    <property type="component" value="Unassembled WGS sequence"/>
</dbReference>
<dbReference type="InterPro" id="IPR029030">
    <property type="entry name" value="Caspase-like_dom_sf"/>
</dbReference>
<dbReference type="EnsemblMetazoa" id="CapteT112689">
    <property type="protein sequence ID" value="CapteP112689"/>
    <property type="gene ID" value="CapteG112689"/>
</dbReference>
<evidence type="ECO:0000313" key="8">
    <source>
        <dbReference type="Proteomes" id="UP000014760"/>
    </source>
</evidence>
<dbReference type="GO" id="GO:0005737">
    <property type="term" value="C:cytoplasm"/>
    <property type="evidence" value="ECO:0007669"/>
    <property type="project" value="UniProtKB-ARBA"/>
</dbReference>
<dbReference type="OrthoDB" id="6114029at2759"/>
<dbReference type="Pfam" id="PF00656">
    <property type="entry name" value="Peptidase_C14"/>
    <property type="match status" value="1"/>
</dbReference>
<comment type="similarity">
    <text evidence="1 3">Belongs to the peptidase C14A family.</text>
</comment>
<dbReference type="EMBL" id="AMQN01005648">
    <property type="status" value="NOT_ANNOTATED_CDS"/>
    <property type="molecule type" value="Genomic_DNA"/>
</dbReference>
<organism evidence="6">
    <name type="scientific">Capitella teleta</name>
    <name type="common">Polychaete worm</name>
    <dbReference type="NCBI Taxonomy" id="283909"/>
    <lineage>
        <taxon>Eukaryota</taxon>
        <taxon>Metazoa</taxon>
        <taxon>Spiralia</taxon>
        <taxon>Lophotrochozoa</taxon>
        <taxon>Annelida</taxon>
        <taxon>Polychaeta</taxon>
        <taxon>Sedentaria</taxon>
        <taxon>Scolecida</taxon>
        <taxon>Capitellidae</taxon>
        <taxon>Capitella</taxon>
    </lineage>
</organism>
<dbReference type="AlphaFoldDB" id="R7UYS9"/>
<dbReference type="EMBL" id="KB296474">
    <property type="protein sequence ID" value="ELU11723.1"/>
    <property type="molecule type" value="Genomic_DNA"/>
</dbReference>
<dbReference type="SMART" id="SM00115">
    <property type="entry name" value="CASc"/>
    <property type="match status" value="1"/>
</dbReference>
<feature type="non-terminal residue" evidence="6">
    <location>
        <position position="1"/>
    </location>
</feature>
<feature type="domain" description="Caspase family p10" evidence="4">
    <location>
        <begin position="148"/>
        <end position="234"/>
    </location>
</feature>
<dbReference type="GO" id="GO:0004197">
    <property type="term" value="F:cysteine-type endopeptidase activity"/>
    <property type="evidence" value="ECO:0007669"/>
    <property type="project" value="InterPro"/>
</dbReference>
<dbReference type="InterPro" id="IPR016129">
    <property type="entry name" value="Caspase_his_AS"/>
</dbReference>
<dbReference type="GO" id="GO:0051604">
    <property type="term" value="P:protein maturation"/>
    <property type="evidence" value="ECO:0007669"/>
    <property type="project" value="UniProtKB-ARBA"/>
</dbReference>
<evidence type="ECO:0000256" key="1">
    <source>
        <dbReference type="ARBA" id="ARBA00010134"/>
    </source>
</evidence>
<dbReference type="GO" id="GO:0006508">
    <property type="term" value="P:proteolysis"/>
    <property type="evidence" value="ECO:0007669"/>
    <property type="project" value="InterPro"/>
</dbReference>
<dbReference type="GO" id="GO:0043067">
    <property type="term" value="P:regulation of programmed cell death"/>
    <property type="evidence" value="ECO:0007669"/>
    <property type="project" value="UniProtKB-ARBA"/>
</dbReference>